<name>A0A420BGT0_SPHD1</name>
<accession>A0A420BGT0</accession>
<reference evidence="1 2" key="1">
    <citation type="submission" date="2018-09" db="EMBL/GenBank/DDBJ databases">
        <title>Genomic Encyclopedia of Type Strains, Phase III (KMG-III): the genomes of soil and plant-associated and newly described type strains.</title>
        <authorList>
            <person name="Whitman W."/>
        </authorList>
    </citation>
    <scope>NUCLEOTIDE SEQUENCE [LARGE SCALE GENOMIC DNA]</scope>
    <source>
        <strain evidence="1 2">CECT 7938</strain>
    </source>
</reference>
<organism evidence="1 2">
    <name type="scientific">Sphingobacterium detergens</name>
    <dbReference type="NCBI Taxonomy" id="1145106"/>
    <lineage>
        <taxon>Bacteria</taxon>
        <taxon>Pseudomonadati</taxon>
        <taxon>Bacteroidota</taxon>
        <taxon>Sphingobacteriia</taxon>
        <taxon>Sphingobacteriales</taxon>
        <taxon>Sphingobacteriaceae</taxon>
        <taxon>Sphingobacterium</taxon>
    </lineage>
</organism>
<dbReference type="InterPro" id="IPR018490">
    <property type="entry name" value="cNMP-bd_dom_sf"/>
</dbReference>
<comment type="caution">
    <text evidence="1">The sequence shown here is derived from an EMBL/GenBank/DDBJ whole genome shotgun (WGS) entry which is preliminary data.</text>
</comment>
<dbReference type="Gene3D" id="2.60.120.10">
    <property type="entry name" value="Jelly Rolls"/>
    <property type="match status" value="1"/>
</dbReference>
<gene>
    <name evidence="1" type="ORF">DFQ12_0737</name>
</gene>
<sequence>MGHISLMAFFLFHELFIYNILKVNRFIKHLNAHFNVEDPCRHALIQHTKVRQGKRGQIYCREDESRPYWCYVLEGMVGAYELQLRKPYLHWIATEGHYFTGTKHEYSFNSQDLNIQFLKKSKIACIPLTVLQELQDRYPSMHHFVSIMRQRKSDFFNKKGLIMAQDSMARYAKFKELMPVLLHSLNNKLLSQFLYIDPKTIYESKRNQ</sequence>
<keyword evidence="2" id="KW-1185">Reference proteome</keyword>
<protein>
    <submittedName>
        <fullName evidence="1">CRP-like cAMP-binding protein</fullName>
    </submittedName>
</protein>
<dbReference type="Proteomes" id="UP000286246">
    <property type="component" value="Unassembled WGS sequence"/>
</dbReference>
<proteinExistence type="predicted"/>
<dbReference type="AlphaFoldDB" id="A0A420BGT0"/>
<evidence type="ECO:0000313" key="1">
    <source>
        <dbReference type="EMBL" id="RKE55897.1"/>
    </source>
</evidence>
<dbReference type="InterPro" id="IPR014710">
    <property type="entry name" value="RmlC-like_jellyroll"/>
</dbReference>
<evidence type="ECO:0000313" key="2">
    <source>
        <dbReference type="Proteomes" id="UP000286246"/>
    </source>
</evidence>
<dbReference type="SUPFAM" id="SSF51206">
    <property type="entry name" value="cAMP-binding domain-like"/>
    <property type="match status" value="1"/>
</dbReference>
<dbReference type="EMBL" id="RAPY01000001">
    <property type="protein sequence ID" value="RKE55897.1"/>
    <property type="molecule type" value="Genomic_DNA"/>
</dbReference>